<sequence length="93" mass="10040">MIEDSSTAGDVPEDTNVKAHPTGRTDDVNHLQNVTQGREGVNVTPQTLQTKADTDFSTNDILPLSGKLLLQQDQVGMPTARPRKVVIDQSAKS</sequence>
<gene>
    <name evidence="2" type="ORF">ILEXP_LOCUS2384</name>
</gene>
<accession>A0ABC8QVN4</accession>
<organism evidence="2 3">
    <name type="scientific">Ilex paraguariensis</name>
    <name type="common">yerba mate</name>
    <dbReference type="NCBI Taxonomy" id="185542"/>
    <lineage>
        <taxon>Eukaryota</taxon>
        <taxon>Viridiplantae</taxon>
        <taxon>Streptophyta</taxon>
        <taxon>Embryophyta</taxon>
        <taxon>Tracheophyta</taxon>
        <taxon>Spermatophyta</taxon>
        <taxon>Magnoliopsida</taxon>
        <taxon>eudicotyledons</taxon>
        <taxon>Gunneridae</taxon>
        <taxon>Pentapetalae</taxon>
        <taxon>asterids</taxon>
        <taxon>campanulids</taxon>
        <taxon>Aquifoliales</taxon>
        <taxon>Aquifoliaceae</taxon>
        <taxon>Ilex</taxon>
    </lineage>
</organism>
<protein>
    <submittedName>
        <fullName evidence="2">Uncharacterized protein</fullName>
    </submittedName>
</protein>
<keyword evidence="3" id="KW-1185">Reference proteome</keyword>
<dbReference type="Proteomes" id="UP001642360">
    <property type="component" value="Unassembled WGS sequence"/>
</dbReference>
<dbReference type="EMBL" id="CAUOFW020000711">
    <property type="protein sequence ID" value="CAK9135435.1"/>
    <property type="molecule type" value="Genomic_DNA"/>
</dbReference>
<proteinExistence type="predicted"/>
<dbReference type="AlphaFoldDB" id="A0ABC8QVN4"/>
<comment type="caution">
    <text evidence="2">The sequence shown here is derived from an EMBL/GenBank/DDBJ whole genome shotgun (WGS) entry which is preliminary data.</text>
</comment>
<evidence type="ECO:0000313" key="2">
    <source>
        <dbReference type="EMBL" id="CAK9135435.1"/>
    </source>
</evidence>
<evidence type="ECO:0000313" key="3">
    <source>
        <dbReference type="Proteomes" id="UP001642360"/>
    </source>
</evidence>
<feature type="region of interest" description="Disordered" evidence="1">
    <location>
        <begin position="1"/>
        <end position="44"/>
    </location>
</feature>
<name>A0ABC8QVN4_9AQUA</name>
<reference evidence="2 3" key="1">
    <citation type="submission" date="2024-02" db="EMBL/GenBank/DDBJ databases">
        <authorList>
            <person name="Vignale AGUSTIN F."/>
            <person name="Sosa J E."/>
            <person name="Modenutti C."/>
        </authorList>
    </citation>
    <scope>NUCLEOTIDE SEQUENCE [LARGE SCALE GENOMIC DNA]</scope>
</reference>
<evidence type="ECO:0000256" key="1">
    <source>
        <dbReference type="SAM" id="MobiDB-lite"/>
    </source>
</evidence>